<feature type="compositionally biased region" description="Basic and acidic residues" evidence="1">
    <location>
        <begin position="1"/>
        <end position="11"/>
    </location>
</feature>
<feature type="region of interest" description="Disordered" evidence="1">
    <location>
        <begin position="343"/>
        <end position="426"/>
    </location>
</feature>
<name>A0A918EKN3_9ACTN</name>
<dbReference type="PROSITE" id="PS51664">
    <property type="entry name" value="YCAO"/>
    <property type="match status" value="1"/>
</dbReference>
<dbReference type="EMBL" id="BMSV01000005">
    <property type="protein sequence ID" value="GGQ07082.1"/>
    <property type="molecule type" value="Genomic_DNA"/>
</dbReference>
<feature type="region of interest" description="Disordered" evidence="1">
    <location>
        <begin position="207"/>
        <end position="226"/>
    </location>
</feature>
<reference evidence="3" key="1">
    <citation type="journal article" date="2014" name="Int. J. Syst. Evol. Microbiol.">
        <title>Complete genome sequence of Corynebacterium casei LMG S-19264T (=DSM 44701T), isolated from a smear-ripened cheese.</title>
        <authorList>
            <consortium name="US DOE Joint Genome Institute (JGI-PGF)"/>
            <person name="Walter F."/>
            <person name="Albersmeier A."/>
            <person name="Kalinowski J."/>
            <person name="Ruckert C."/>
        </authorList>
    </citation>
    <scope>NUCLEOTIDE SEQUENCE</scope>
    <source>
        <strain evidence="3">JCM 4335</strain>
    </source>
</reference>
<dbReference type="RefSeq" id="WP_189533293.1">
    <property type="nucleotide sequence ID" value="NZ_BMSV01000005.1"/>
</dbReference>
<proteinExistence type="predicted"/>
<evidence type="ECO:0000313" key="4">
    <source>
        <dbReference type="Proteomes" id="UP000654123"/>
    </source>
</evidence>
<evidence type="ECO:0000259" key="2">
    <source>
        <dbReference type="PROSITE" id="PS51664"/>
    </source>
</evidence>
<comment type="caution">
    <text evidence="3">The sequence shown here is derived from an EMBL/GenBank/DDBJ whole genome shotgun (WGS) entry which is preliminary data.</text>
</comment>
<sequence length="482" mass="50396">MTVTSRPDRTRTAAAPPPRLHLPVSTCPTCAALWEGERAHLPGPGADRGTGPRHRAVLHPWCPRHAGTAHRPVPARPGTDAAGGTGTPPPHGPLLGQRVVYDAGLRLWSSDVVMTVPAGTRAHPAVVGGGIAEDPETALAVGWVEALERRCTLRRPRERLRFTRHPGGAPRRSHGSGDDDRPRWWVSARDVRDARASWVPLEHTVVDSQRRGPAPDVRTDSTGMAAHPDKDEALLRGAREHLERAALHAWWTSPGSRRCARHGAAALAWLLDGTQVLRGARVDVWHVRRGDWHVAGCLVLTPGDGGTARAAFGSGAATDVEAAVRSACREAYQMHTAPGISLTRTGGARFGPATGHTEVPGDYGDRFRRAFPADGSCAADGPAATPPGTGPALGGGAGAERPEPHGPAAPGGGRARPEPAPPRPVASVLDALGAPAAYTDCGDPLTDALGLHVVRVVCPGLPRLTAACRSVTGGVRPDFLGV</sequence>
<dbReference type="PANTHER" id="PTHR37809">
    <property type="entry name" value="RIBOSOMAL PROTEIN S12 METHYLTHIOTRANSFERASE ACCESSORY FACTOR YCAO"/>
    <property type="match status" value="1"/>
</dbReference>
<dbReference type="AlphaFoldDB" id="A0A918EKN3"/>
<dbReference type="InterPro" id="IPR003776">
    <property type="entry name" value="YcaO-like_dom"/>
</dbReference>
<evidence type="ECO:0000313" key="3">
    <source>
        <dbReference type="EMBL" id="GGQ07082.1"/>
    </source>
</evidence>
<dbReference type="Pfam" id="PF02624">
    <property type="entry name" value="YcaO"/>
    <property type="match status" value="1"/>
</dbReference>
<feature type="region of interest" description="Disordered" evidence="1">
    <location>
        <begin position="64"/>
        <end position="95"/>
    </location>
</feature>
<feature type="domain" description="YcaO" evidence="2">
    <location>
        <begin position="130"/>
        <end position="482"/>
    </location>
</feature>
<gene>
    <name evidence="3" type="ORF">GCM10010249_26650</name>
</gene>
<feature type="region of interest" description="Disordered" evidence="1">
    <location>
        <begin position="1"/>
        <end position="20"/>
    </location>
</feature>
<dbReference type="PANTHER" id="PTHR37809:SF1">
    <property type="entry name" value="RIBOSOMAL PROTEIN S12 METHYLTHIOTRANSFERASE ACCESSORY FACTOR YCAO"/>
    <property type="match status" value="1"/>
</dbReference>
<accession>A0A918EKN3</accession>
<evidence type="ECO:0000256" key="1">
    <source>
        <dbReference type="SAM" id="MobiDB-lite"/>
    </source>
</evidence>
<dbReference type="Gene3D" id="3.30.1330.230">
    <property type="match status" value="1"/>
</dbReference>
<organism evidence="3 4">
    <name type="scientific">Streptomyces roseolilacinus</name>
    <dbReference type="NCBI Taxonomy" id="66904"/>
    <lineage>
        <taxon>Bacteria</taxon>
        <taxon>Bacillati</taxon>
        <taxon>Actinomycetota</taxon>
        <taxon>Actinomycetes</taxon>
        <taxon>Kitasatosporales</taxon>
        <taxon>Streptomycetaceae</taxon>
        <taxon>Streptomyces</taxon>
    </lineage>
</organism>
<reference evidence="3" key="2">
    <citation type="submission" date="2020-09" db="EMBL/GenBank/DDBJ databases">
        <authorList>
            <person name="Sun Q."/>
            <person name="Ohkuma M."/>
        </authorList>
    </citation>
    <scope>NUCLEOTIDE SEQUENCE</scope>
    <source>
        <strain evidence="3">JCM 4335</strain>
    </source>
</reference>
<keyword evidence="4" id="KW-1185">Reference proteome</keyword>
<protein>
    <recommendedName>
        <fullName evidence="2">YcaO domain-containing protein</fullName>
    </recommendedName>
</protein>
<dbReference type="Proteomes" id="UP000654123">
    <property type="component" value="Unassembled WGS sequence"/>
</dbReference>